<reference evidence="2" key="1">
    <citation type="journal article" date="2014" name="Proc. Natl. Acad. Sci. U.S.A.">
        <title>Extensive sampling of basidiomycete genomes demonstrates inadequacy of the white-rot/brown-rot paradigm for wood decay fungi.</title>
        <authorList>
            <person name="Riley R."/>
            <person name="Salamov A.A."/>
            <person name="Brown D.W."/>
            <person name="Nagy L.G."/>
            <person name="Floudas D."/>
            <person name="Held B.W."/>
            <person name="Levasseur A."/>
            <person name="Lombard V."/>
            <person name="Morin E."/>
            <person name="Otillar R."/>
            <person name="Lindquist E.A."/>
            <person name="Sun H."/>
            <person name="LaButti K.M."/>
            <person name="Schmutz J."/>
            <person name="Jabbour D."/>
            <person name="Luo H."/>
            <person name="Baker S.E."/>
            <person name="Pisabarro A.G."/>
            <person name="Walton J.D."/>
            <person name="Blanchette R.A."/>
            <person name="Henrissat B."/>
            <person name="Martin F."/>
            <person name="Cullen D."/>
            <person name="Hibbett D.S."/>
            <person name="Grigoriev I.V."/>
        </authorList>
    </citation>
    <scope>NUCLEOTIDE SEQUENCE [LARGE SCALE GENOMIC DNA]</scope>
    <source>
        <strain evidence="2">CBS 339.88</strain>
    </source>
</reference>
<dbReference type="Proteomes" id="UP000027222">
    <property type="component" value="Unassembled WGS sequence"/>
</dbReference>
<dbReference type="OrthoDB" id="3030308at2759"/>
<evidence type="ECO:0000313" key="2">
    <source>
        <dbReference type="Proteomes" id="UP000027222"/>
    </source>
</evidence>
<dbReference type="EMBL" id="KL142373">
    <property type="protein sequence ID" value="KDR79401.1"/>
    <property type="molecule type" value="Genomic_DNA"/>
</dbReference>
<gene>
    <name evidence="1" type="ORF">GALMADRAFT_1238572</name>
</gene>
<accession>A0A067T8E5</accession>
<dbReference type="HOGENOM" id="CLU_1896378_0_0_1"/>
<proteinExistence type="predicted"/>
<organism evidence="1 2">
    <name type="scientific">Galerina marginata (strain CBS 339.88)</name>
    <dbReference type="NCBI Taxonomy" id="685588"/>
    <lineage>
        <taxon>Eukaryota</taxon>
        <taxon>Fungi</taxon>
        <taxon>Dikarya</taxon>
        <taxon>Basidiomycota</taxon>
        <taxon>Agaricomycotina</taxon>
        <taxon>Agaricomycetes</taxon>
        <taxon>Agaricomycetidae</taxon>
        <taxon>Agaricales</taxon>
        <taxon>Agaricineae</taxon>
        <taxon>Strophariaceae</taxon>
        <taxon>Galerina</taxon>
    </lineage>
</organism>
<dbReference type="AlphaFoldDB" id="A0A067T8E5"/>
<sequence>MYYYYLGSCRSFLVHLNYCFYSVFQFLSNVKFCVQVFLTKFPGLEESLQTLSGRAELIAALSICAEQTFTQASAKEQGFSTAFSTALSAYGKSTVMEDVDKAIRDLDLAQEEYREKLVHIITKHPLCINTDTA</sequence>
<name>A0A067T8E5_GALM3</name>
<evidence type="ECO:0000313" key="1">
    <source>
        <dbReference type="EMBL" id="KDR79401.1"/>
    </source>
</evidence>
<keyword evidence="2" id="KW-1185">Reference proteome</keyword>
<protein>
    <submittedName>
        <fullName evidence="1">Uncharacterized protein</fullName>
    </submittedName>
</protein>